<dbReference type="PANTHER" id="PTHR43463:SF1">
    <property type="entry name" value="NICOTINATE-NUCLEOTIDE--DIMETHYLBENZIMIDAZOLE PHOSPHORIBOSYLTRANSFERASE"/>
    <property type="match status" value="1"/>
</dbReference>
<evidence type="ECO:0000256" key="3">
    <source>
        <dbReference type="ARBA" id="ARBA00007110"/>
    </source>
</evidence>
<dbReference type="UniPathway" id="UPA00061">
    <property type="reaction ID" value="UER00516"/>
</dbReference>
<dbReference type="STRING" id="1547283.A9C19_10005"/>
<dbReference type="OrthoDB" id="9781491at2"/>
<keyword evidence="13" id="KW-1185">Reference proteome</keyword>
<reference evidence="12 13" key="1">
    <citation type="journal article" date="2016" name="Sci. Rep.">
        <title>Complete genome sequence and transcriptomic analysis of a novel marine strain Bacillus weihaiensis reveals the mechanism of brown algae degradation.</title>
        <authorList>
            <person name="Zhu Y."/>
            <person name="Chen P."/>
            <person name="Bao Y."/>
            <person name="Men Y."/>
            <person name="Zeng Y."/>
            <person name="Yang J."/>
            <person name="Sun J."/>
            <person name="Sun Y."/>
        </authorList>
    </citation>
    <scope>NUCLEOTIDE SEQUENCE [LARGE SCALE GENOMIC DNA]</scope>
    <source>
        <strain evidence="12 13">Alg07</strain>
    </source>
</reference>
<dbReference type="Pfam" id="PF02277">
    <property type="entry name" value="DBI_PRT"/>
    <property type="match status" value="1"/>
</dbReference>
<evidence type="ECO:0000256" key="6">
    <source>
        <dbReference type="ARBA" id="ARBA00022573"/>
    </source>
</evidence>
<comment type="function">
    <text evidence="1 11">Catalyzes the synthesis of alpha-ribazole-5'-phosphate from nicotinate mononucleotide (NAMN) and 5,6-dimethylbenzimidazole (DMB).</text>
</comment>
<proteinExistence type="inferred from homology"/>
<accession>A0A1L3MRU1</accession>
<dbReference type="HAMAP" id="MF_00230">
    <property type="entry name" value="CobT"/>
    <property type="match status" value="1"/>
</dbReference>
<sequence length="353" mass="37432">MEPKREVNQTISSIQPANKELMEIAMNYINTLTKPLGSLGRIEELAIQLAGMKETIYPEVSPPGIAVFAADHGITTMGVSAYPKDVTAQMVHNFLNGGAAINAFAKEVNGNLKIVDIGIATQIQHNSLLQKNIKKGTNNFADEPAMTYSEVYESILVGIQTAETLIDEGANSIIVGEMGIGNTTSASALVTCITGCTVNDAVGYGTGISEEIRRKKEDVITKALMLHQPNATDAIDLLSKIGGLEIAAMTGAILKAAEQRIPVILDGFICTSAALLASLLEENVTDYLIAGHLSQEQGHKHALSFLGKKALLELDLRLGEGSGAALAYPLVSAACSMVKNMATFETAKVSEKM</sequence>
<dbReference type="RefSeq" id="WP_072579848.1">
    <property type="nucleotide sequence ID" value="NZ_CP016020.1"/>
</dbReference>
<protein>
    <recommendedName>
        <fullName evidence="5 11">Nicotinate-nucleotide--dimethylbenzimidazole phosphoribosyltransferase</fullName>
        <shortName evidence="11">NN:DBI PRT</shortName>
        <ecNumber evidence="4 11">2.4.2.21</ecNumber>
    </recommendedName>
    <alternativeName>
        <fullName evidence="9 11">N(1)-alpha-phosphoribosyltransferase</fullName>
    </alternativeName>
</protein>
<dbReference type="FunFam" id="3.40.50.10210:FF:000001">
    <property type="entry name" value="Nicotinate-nucleotide--dimethylbenzimidazole phosphoribosyltransferase"/>
    <property type="match status" value="1"/>
</dbReference>
<dbReference type="NCBIfam" id="NF000996">
    <property type="entry name" value="PRK00105.1"/>
    <property type="match status" value="1"/>
</dbReference>
<dbReference type="InterPro" id="IPR003200">
    <property type="entry name" value="Nict_dMeBzImd_PRibTrfase"/>
</dbReference>
<dbReference type="GO" id="GO:0008939">
    <property type="term" value="F:nicotinate-nucleotide-dimethylbenzimidazole phosphoribosyltransferase activity"/>
    <property type="evidence" value="ECO:0007669"/>
    <property type="project" value="UniProtKB-UniRule"/>
</dbReference>
<comment type="catalytic activity">
    <reaction evidence="10 11">
        <text>5,6-dimethylbenzimidazole + nicotinate beta-D-ribonucleotide = alpha-ribazole 5'-phosphate + nicotinate + H(+)</text>
        <dbReference type="Rhea" id="RHEA:11196"/>
        <dbReference type="ChEBI" id="CHEBI:15378"/>
        <dbReference type="ChEBI" id="CHEBI:15890"/>
        <dbReference type="ChEBI" id="CHEBI:32544"/>
        <dbReference type="ChEBI" id="CHEBI:57502"/>
        <dbReference type="ChEBI" id="CHEBI:57918"/>
        <dbReference type="EC" id="2.4.2.21"/>
    </reaction>
</comment>
<gene>
    <name evidence="11" type="primary">cobT</name>
    <name evidence="12" type="ORF">A9C19_10005</name>
</gene>
<dbReference type="InterPro" id="IPR036087">
    <property type="entry name" value="Nict_dMeBzImd_PRibTrfase_sf"/>
</dbReference>
<evidence type="ECO:0000256" key="7">
    <source>
        <dbReference type="ARBA" id="ARBA00022676"/>
    </source>
</evidence>
<feature type="active site" description="Proton acceptor" evidence="11">
    <location>
        <position position="320"/>
    </location>
</feature>
<evidence type="ECO:0000256" key="5">
    <source>
        <dbReference type="ARBA" id="ARBA00015486"/>
    </source>
</evidence>
<dbReference type="Gene3D" id="1.10.1610.10">
    <property type="match status" value="1"/>
</dbReference>
<evidence type="ECO:0000313" key="12">
    <source>
        <dbReference type="EMBL" id="APH05055.1"/>
    </source>
</evidence>
<dbReference type="EC" id="2.4.2.21" evidence="4 11"/>
<dbReference type="EMBL" id="CP016020">
    <property type="protein sequence ID" value="APH05055.1"/>
    <property type="molecule type" value="Genomic_DNA"/>
</dbReference>
<dbReference type="InterPro" id="IPR023195">
    <property type="entry name" value="Nict_dMeBzImd_PRibTrfase_N"/>
</dbReference>
<evidence type="ECO:0000256" key="4">
    <source>
        <dbReference type="ARBA" id="ARBA00011991"/>
    </source>
</evidence>
<evidence type="ECO:0000256" key="10">
    <source>
        <dbReference type="ARBA" id="ARBA00047340"/>
    </source>
</evidence>
<dbReference type="Proteomes" id="UP000181936">
    <property type="component" value="Chromosome"/>
</dbReference>
<dbReference type="AlphaFoldDB" id="A0A1L3MRU1"/>
<evidence type="ECO:0000256" key="11">
    <source>
        <dbReference type="HAMAP-Rule" id="MF_00230"/>
    </source>
</evidence>
<dbReference type="InterPro" id="IPR017846">
    <property type="entry name" value="Nict_dMeBzImd_PRibTrfase_bact"/>
</dbReference>
<keyword evidence="7 11" id="KW-0328">Glycosyltransferase</keyword>
<keyword evidence="8 11" id="KW-0808">Transferase</keyword>
<dbReference type="PANTHER" id="PTHR43463">
    <property type="entry name" value="NICOTINATE-NUCLEOTIDE--DIMETHYLBENZIMIDAZOLE PHOSPHORIBOSYLTRANSFERASE"/>
    <property type="match status" value="1"/>
</dbReference>
<evidence type="ECO:0000256" key="2">
    <source>
        <dbReference type="ARBA" id="ARBA00005049"/>
    </source>
</evidence>
<evidence type="ECO:0000256" key="8">
    <source>
        <dbReference type="ARBA" id="ARBA00022679"/>
    </source>
</evidence>
<evidence type="ECO:0000256" key="1">
    <source>
        <dbReference type="ARBA" id="ARBA00002197"/>
    </source>
</evidence>
<evidence type="ECO:0000256" key="9">
    <source>
        <dbReference type="ARBA" id="ARBA00030686"/>
    </source>
</evidence>
<dbReference type="Gene3D" id="3.40.50.10210">
    <property type="match status" value="1"/>
</dbReference>
<comment type="similarity">
    <text evidence="3 11">Belongs to the CobT family.</text>
</comment>
<dbReference type="NCBIfam" id="TIGR03160">
    <property type="entry name" value="cobT_DBIPRT"/>
    <property type="match status" value="1"/>
</dbReference>
<evidence type="ECO:0000313" key="13">
    <source>
        <dbReference type="Proteomes" id="UP000181936"/>
    </source>
</evidence>
<organism evidence="12 13">
    <name type="scientific">Bacillus weihaiensis</name>
    <dbReference type="NCBI Taxonomy" id="1547283"/>
    <lineage>
        <taxon>Bacteria</taxon>
        <taxon>Bacillati</taxon>
        <taxon>Bacillota</taxon>
        <taxon>Bacilli</taxon>
        <taxon>Bacillales</taxon>
        <taxon>Bacillaceae</taxon>
        <taxon>Bacillus</taxon>
    </lineage>
</organism>
<keyword evidence="6 11" id="KW-0169">Cobalamin biosynthesis</keyword>
<dbReference type="GO" id="GO:0009236">
    <property type="term" value="P:cobalamin biosynthetic process"/>
    <property type="evidence" value="ECO:0007669"/>
    <property type="project" value="UniProtKB-UniRule"/>
</dbReference>
<name>A0A1L3MRU1_9BACI</name>
<dbReference type="KEGG" id="bwh:A9C19_10005"/>
<comment type="pathway">
    <text evidence="2 11">Nucleoside biosynthesis; alpha-ribazole biosynthesis; alpha-ribazole from 5,6-dimethylbenzimidazole: step 1/2.</text>
</comment>
<dbReference type="CDD" id="cd02439">
    <property type="entry name" value="DMB-PRT_CobT"/>
    <property type="match status" value="1"/>
</dbReference>
<dbReference type="SUPFAM" id="SSF52733">
    <property type="entry name" value="Nicotinate mononucleotide:5,6-dimethylbenzimidazole phosphoribosyltransferase (CobT)"/>
    <property type="match status" value="1"/>
</dbReference>